<dbReference type="Gene3D" id="3.60.21.10">
    <property type="match status" value="1"/>
</dbReference>
<feature type="domain" description="Calcineurin-like phosphoesterase" evidence="2">
    <location>
        <begin position="1"/>
        <end position="199"/>
    </location>
</feature>
<dbReference type="InterPro" id="IPR050535">
    <property type="entry name" value="DNA_Repair-Maintenance_Comp"/>
</dbReference>
<dbReference type="CDD" id="cd00840">
    <property type="entry name" value="MPP_Mre11_N"/>
    <property type="match status" value="1"/>
</dbReference>
<organism evidence="3 4">
    <name type="scientific">Holzapfeliella floricola DSM 23037 = JCM 16512</name>
    <dbReference type="NCBI Taxonomy" id="1423744"/>
    <lineage>
        <taxon>Bacteria</taxon>
        <taxon>Bacillati</taxon>
        <taxon>Bacillota</taxon>
        <taxon>Bacilli</taxon>
        <taxon>Lactobacillales</taxon>
        <taxon>Lactobacillaceae</taxon>
        <taxon>Holzapfeliella</taxon>
    </lineage>
</organism>
<name>A0A0R2DIN0_9LACO</name>
<accession>A0A0R2DIN0</accession>
<dbReference type="EMBL" id="AYZL01000020">
    <property type="protein sequence ID" value="KRN03918.1"/>
    <property type="molecule type" value="Genomic_DNA"/>
</dbReference>
<dbReference type="Pfam" id="PF00149">
    <property type="entry name" value="Metallophos"/>
    <property type="match status" value="1"/>
</dbReference>
<dbReference type="InterPro" id="IPR004843">
    <property type="entry name" value="Calcineurin-like_PHP"/>
</dbReference>
<sequence length="406" mass="46532">MKFLHIADAHLDSPFKGLSYLPSKLWQSVYDSTYLAFESAINQAIDNQVDFVLVVGDTFDGPKPSLHAQKFVAKQFERLNKVGITVFLTFGNHDYYKAENYAFDYSNNVVIFNSEVQTKNITTKKGLPVDIVGFSYVQNHITKNIVQNFPEVSKNHYTIGMIHGALATSDINQDNYAPFEIADLIKKNYHYYALGHIHKREIVSQRPLAVYSGNLQGRHINESGQKGCYLVTVDEQTFETNLTFIQTGQIIFDKLVVKLDQVTDIQRLQDKIEKALDLITVQQMKMVKLVIQNSQFLSLNAKEIINQTNLLDEISQNIDYSVILYDVELEVNHKIDMTEIDEIYFEEAKDSLLNQTIVSEKLRPLLKKYLPVEQLIDHPNDLTKQVQQLVQLELSEAVTRSEESED</sequence>
<gene>
    <name evidence="3" type="ORF">FC86_GL001030</name>
</gene>
<dbReference type="InterPro" id="IPR029052">
    <property type="entry name" value="Metallo-depent_PP-like"/>
</dbReference>
<evidence type="ECO:0000313" key="3">
    <source>
        <dbReference type="EMBL" id="KRN03918.1"/>
    </source>
</evidence>
<dbReference type="PIRSF" id="PIRSF033091">
    <property type="entry name" value="Pesterase_YhaO"/>
    <property type="match status" value="1"/>
</dbReference>
<dbReference type="PANTHER" id="PTHR30337">
    <property type="entry name" value="COMPONENT OF ATP-DEPENDENT DSDNA EXONUCLEASE"/>
    <property type="match status" value="1"/>
</dbReference>
<keyword evidence="4" id="KW-1185">Reference proteome</keyword>
<keyword evidence="1" id="KW-0378">Hydrolase</keyword>
<dbReference type="PATRIC" id="fig|1423744.4.peg.1057"/>
<proteinExistence type="predicted"/>
<dbReference type="Proteomes" id="UP000051378">
    <property type="component" value="Unassembled WGS sequence"/>
</dbReference>
<dbReference type="InterPro" id="IPR014576">
    <property type="entry name" value="Pesterase_YhaO"/>
</dbReference>
<dbReference type="GO" id="GO:0016787">
    <property type="term" value="F:hydrolase activity"/>
    <property type="evidence" value="ECO:0007669"/>
    <property type="project" value="UniProtKB-KW"/>
</dbReference>
<dbReference type="STRING" id="1423744.FC86_GL001030"/>
<reference evidence="3 4" key="1">
    <citation type="journal article" date="2015" name="Genome Announc.">
        <title>Expanding the biotechnology potential of lactobacilli through comparative genomics of 213 strains and associated genera.</title>
        <authorList>
            <person name="Sun Z."/>
            <person name="Harris H.M."/>
            <person name="McCann A."/>
            <person name="Guo C."/>
            <person name="Argimon S."/>
            <person name="Zhang W."/>
            <person name="Yang X."/>
            <person name="Jeffery I.B."/>
            <person name="Cooney J.C."/>
            <person name="Kagawa T.F."/>
            <person name="Liu W."/>
            <person name="Song Y."/>
            <person name="Salvetti E."/>
            <person name="Wrobel A."/>
            <person name="Rasinkangas P."/>
            <person name="Parkhill J."/>
            <person name="Rea M.C."/>
            <person name="O'Sullivan O."/>
            <person name="Ritari J."/>
            <person name="Douillard F.P."/>
            <person name="Paul Ross R."/>
            <person name="Yang R."/>
            <person name="Briner A.E."/>
            <person name="Felis G.E."/>
            <person name="de Vos W.M."/>
            <person name="Barrangou R."/>
            <person name="Klaenhammer T.R."/>
            <person name="Caufield P.W."/>
            <person name="Cui Y."/>
            <person name="Zhang H."/>
            <person name="O'Toole P.W."/>
        </authorList>
    </citation>
    <scope>NUCLEOTIDE SEQUENCE [LARGE SCALE GENOMIC DNA]</scope>
    <source>
        <strain evidence="3 4">DSM 23037</strain>
    </source>
</reference>
<dbReference type="SUPFAM" id="SSF56300">
    <property type="entry name" value="Metallo-dependent phosphatases"/>
    <property type="match status" value="1"/>
</dbReference>
<evidence type="ECO:0000259" key="2">
    <source>
        <dbReference type="Pfam" id="PF00149"/>
    </source>
</evidence>
<dbReference type="InterPro" id="IPR041796">
    <property type="entry name" value="Mre11_N"/>
</dbReference>
<protein>
    <submittedName>
        <fullName evidence="3">Phosphoesterase</fullName>
    </submittedName>
</protein>
<evidence type="ECO:0000313" key="4">
    <source>
        <dbReference type="Proteomes" id="UP000051378"/>
    </source>
</evidence>
<comment type="caution">
    <text evidence="3">The sequence shown here is derived from an EMBL/GenBank/DDBJ whole genome shotgun (WGS) entry which is preliminary data.</text>
</comment>
<dbReference type="OrthoDB" id="9773856at2"/>
<evidence type="ECO:0000256" key="1">
    <source>
        <dbReference type="ARBA" id="ARBA00022801"/>
    </source>
</evidence>
<dbReference type="AlphaFoldDB" id="A0A0R2DIN0"/>
<dbReference type="PANTHER" id="PTHR30337:SF7">
    <property type="entry name" value="PHOSPHOESTERASE"/>
    <property type="match status" value="1"/>
</dbReference>
<dbReference type="RefSeq" id="WP_056975225.1">
    <property type="nucleotide sequence ID" value="NZ_AYZL01000020.1"/>
</dbReference>